<name>A0AAE0G1A9_9CHLO</name>
<dbReference type="Pfam" id="PF03630">
    <property type="entry name" value="Fumble"/>
    <property type="match status" value="1"/>
</dbReference>
<dbReference type="GO" id="GO:0015937">
    <property type="term" value="P:coenzyme A biosynthetic process"/>
    <property type="evidence" value="ECO:0007669"/>
    <property type="project" value="InterPro"/>
</dbReference>
<dbReference type="EMBL" id="LGRX02010917">
    <property type="protein sequence ID" value="KAK3269498.1"/>
    <property type="molecule type" value="Genomic_DNA"/>
</dbReference>
<evidence type="ECO:0000313" key="2">
    <source>
        <dbReference type="Proteomes" id="UP001190700"/>
    </source>
</evidence>
<evidence type="ECO:0008006" key="3">
    <source>
        <dbReference type="Google" id="ProtNLM"/>
    </source>
</evidence>
<sequence>MDCLSASSPHLWLDGRGEQIELEWPDPLFPMVIVNMGSGVSCIRVDHTGPGGYERVGGTACGGATFLGLCKLLTSAQTFEEALELAEHGDSSRVDKLVGDIYGTSGCVDLGMPATHTAANFGKLVSKDARRRIHEEDLARSTLQMVVQASVVVAKAHMMAAGAQHVFFVGGFLENNMLAHSIIAHNMRSVHATACFLKHADFLGALGSLRQGIE</sequence>
<dbReference type="GO" id="GO:0005524">
    <property type="term" value="F:ATP binding"/>
    <property type="evidence" value="ECO:0007669"/>
    <property type="project" value="InterPro"/>
</dbReference>
<dbReference type="GO" id="GO:0004594">
    <property type="term" value="F:pantothenate kinase activity"/>
    <property type="evidence" value="ECO:0007669"/>
    <property type="project" value="TreeGrafter"/>
</dbReference>
<dbReference type="PANTHER" id="PTHR12280:SF30">
    <property type="entry name" value="FUMBLE"/>
    <property type="match status" value="1"/>
</dbReference>
<protein>
    <recommendedName>
        <fullName evidence="3">Pantothenate kinase</fullName>
    </recommendedName>
</protein>
<reference evidence="1 2" key="1">
    <citation type="journal article" date="2015" name="Genome Biol. Evol.">
        <title>Comparative Genomics of a Bacterivorous Green Alga Reveals Evolutionary Causalities and Consequences of Phago-Mixotrophic Mode of Nutrition.</title>
        <authorList>
            <person name="Burns J.A."/>
            <person name="Paasch A."/>
            <person name="Narechania A."/>
            <person name="Kim E."/>
        </authorList>
    </citation>
    <scope>NUCLEOTIDE SEQUENCE [LARGE SCALE GENOMIC DNA]</scope>
    <source>
        <strain evidence="1 2">PLY_AMNH</strain>
    </source>
</reference>
<proteinExistence type="predicted"/>
<dbReference type="InterPro" id="IPR004567">
    <property type="entry name" value="Type_II_PanK"/>
</dbReference>
<dbReference type="GO" id="GO:0005829">
    <property type="term" value="C:cytosol"/>
    <property type="evidence" value="ECO:0007669"/>
    <property type="project" value="TreeGrafter"/>
</dbReference>
<accession>A0AAE0G1A9</accession>
<dbReference type="Proteomes" id="UP001190700">
    <property type="component" value="Unassembled WGS sequence"/>
</dbReference>
<dbReference type="SUPFAM" id="SSF53067">
    <property type="entry name" value="Actin-like ATPase domain"/>
    <property type="match status" value="1"/>
</dbReference>
<dbReference type="GO" id="GO:0005634">
    <property type="term" value="C:nucleus"/>
    <property type="evidence" value="ECO:0007669"/>
    <property type="project" value="TreeGrafter"/>
</dbReference>
<dbReference type="InterPro" id="IPR043129">
    <property type="entry name" value="ATPase_NBD"/>
</dbReference>
<comment type="caution">
    <text evidence="1">The sequence shown here is derived from an EMBL/GenBank/DDBJ whole genome shotgun (WGS) entry which is preliminary data.</text>
</comment>
<organism evidence="1 2">
    <name type="scientific">Cymbomonas tetramitiformis</name>
    <dbReference type="NCBI Taxonomy" id="36881"/>
    <lineage>
        <taxon>Eukaryota</taxon>
        <taxon>Viridiplantae</taxon>
        <taxon>Chlorophyta</taxon>
        <taxon>Pyramimonadophyceae</taxon>
        <taxon>Pyramimonadales</taxon>
        <taxon>Pyramimonadaceae</taxon>
        <taxon>Cymbomonas</taxon>
    </lineage>
</organism>
<dbReference type="AlphaFoldDB" id="A0AAE0G1A9"/>
<dbReference type="Gene3D" id="3.30.420.40">
    <property type="match status" value="1"/>
</dbReference>
<gene>
    <name evidence="1" type="ORF">CYMTET_22065</name>
</gene>
<evidence type="ECO:0000313" key="1">
    <source>
        <dbReference type="EMBL" id="KAK3269498.1"/>
    </source>
</evidence>
<keyword evidence="2" id="KW-1185">Reference proteome</keyword>
<dbReference type="PANTHER" id="PTHR12280">
    <property type="entry name" value="PANTOTHENATE KINASE"/>
    <property type="match status" value="1"/>
</dbReference>